<gene>
    <name evidence="3" type="ORF">ARMGADRAFT_447274</name>
</gene>
<sequence>MLSACDQASCAEVLQKEDVLRPVYDSLFKQTIECSYFIKLYMNKSVTDRLLDRKFLDKAGEFSAGFKELHRQLHHRIAAENLVVTLGVQQDVANLTMQNTLRGLRPPKVLEAKSKCMPGTRAETINYLMGWIAECSEGVLWCSGLAGTGKSSLVGTLHEHLTVNGGRNRLGAFVRYDRTEYNQASRLIASIAYSLGMFDPRIGNTVAIAMQRNRSVTGLSVSSALQQFDLLLRCPLEAVSDLAMEGPIVVIIDGLDESDITREVLALLFLGFGPRLPFMRLLIFSRPVENILQSFRLADQTTVSRLALDSSTEQSEYVRRDIKYFIGAKFDEIYEVQLPDTTFKNICEERHVVEELASRASGLFIWAATVCKFISNWPSVKKLDALLDISISKDAIQSVTDLYRTALDTIVSELESDDVKECILRVLGAVMVARTPPGLTADLLDALVLTPGYDPSAKYVLEKLGSVVQSDKESGDFIRLIHKSFNHFLTDPSRCGERWFINIEDYKNKFARQCLLCLTNFLADWVPPKSANTFKKYHDNIPCHIRDYALFAPLWYIEWFHDGDSNDLCILFENQLSLWLQLVSTAGKHHALLNEMAEVRLWADCLKDRAQDCSFLPLVYHVFQHAELKSL</sequence>
<dbReference type="InParanoid" id="A0A2H3DJH9"/>
<proteinExistence type="predicted"/>
<keyword evidence="1" id="KW-0677">Repeat</keyword>
<dbReference type="Proteomes" id="UP000217790">
    <property type="component" value="Unassembled WGS sequence"/>
</dbReference>
<dbReference type="Gene3D" id="3.40.50.300">
    <property type="entry name" value="P-loop containing nucleotide triphosphate hydrolases"/>
    <property type="match status" value="1"/>
</dbReference>
<dbReference type="OMA" id="VCARTHF"/>
<reference evidence="4" key="1">
    <citation type="journal article" date="2017" name="Nat. Ecol. Evol.">
        <title>Genome expansion and lineage-specific genetic innovations in the forest pathogenic fungi Armillaria.</title>
        <authorList>
            <person name="Sipos G."/>
            <person name="Prasanna A.N."/>
            <person name="Walter M.C."/>
            <person name="O'Connor E."/>
            <person name="Balint B."/>
            <person name="Krizsan K."/>
            <person name="Kiss B."/>
            <person name="Hess J."/>
            <person name="Varga T."/>
            <person name="Slot J."/>
            <person name="Riley R."/>
            <person name="Boka B."/>
            <person name="Rigling D."/>
            <person name="Barry K."/>
            <person name="Lee J."/>
            <person name="Mihaltcheva S."/>
            <person name="LaButti K."/>
            <person name="Lipzen A."/>
            <person name="Waldron R."/>
            <person name="Moloney N.M."/>
            <person name="Sperisen C."/>
            <person name="Kredics L."/>
            <person name="Vagvoelgyi C."/>
            <person name="Patrignani A."/>
            <person name="Fitzpatrick D."/>
            <person name="Nagy I."/>
            <person name="Doyle S."/>
            <person name="Anderson J.B."/>
            <person name="Grigoriev I.V."/>
            <person name="Gueldener U."/>
            <person name="Muensterkoetter M."/>
            <person name="Nagy L.G."/>
        </authorList>
    </citation>
    <scope>NUCLEOTIDE SEQUENCE [LARGE SCALE GENOMIC DNA]</scope>
    <source>
        <strain evidence="4">Ar21-2</strain>
    </source>
</reference>
<dbReference type="InterPro" id="IPR056884">
    <property type="entry name" value="NPHP3-like_N"/>
</dbReference>
<dbReference type="EMBL" id="KZ293677">
    <property type="protein sequence ID" value="PBK87606.1"/>
    <property type="molecule type" value="Genomic_DNA"/>
</dbReference>
<organism evidence="3 4">
    <name type="scientific">Armillaria gallica</name>
    <name type="common">Bulbous honey fungus</name>
    <name type="synonym">Armillaria bulbosa</name>
    <dbReference type="NCBI Taxonomy" id="47427"/>
    <lineage>
        <taxon>Eukaryota</taxon>
        <taxon>Fungi</taxon>
        <taxon>Dikarya</taxon>
        <taxon>Basidiomycota</taxon>
        <taxon>Agaricomycotina</taxon>
        <taxon>Agaricomycetes</taxon>
        <taxon>Agaricomycetidae</taxon>
        <taxon>Agaricales</taxon>
        <taxon>Marasmiineae</taxon>
        <taxon>Physalacriaceae</taxon>
        <taxon>Armillaria</taxon>
    </lineage>
</organism>
<evidence type="ECO:0000313" key="4">
    <source>
        <dbReference type="Proteomes" id="UP000217790"/>
    </source>
</evidence>
<dbReference type="InterPro" id="IPR027417">
    <property type="entry name" value="P-loop_NTPase"/>
</dbReference>
<accession>A0A2H3DJH9</accession>
<protein>
    <recommendedName>
        <fullName evidence="2">Nephrocystin 3-like N-terminal domain-containing protein</fullName>
    </recommendedName>
</protein>
<evidence type="ECO:0000259" key="2">
    <source>
        <dbReference type="Pfam" id="PF24883"/>
    </source>
</evidence>
<keyword evidence="4" id="KW-1185">Reference proteome</keyword>
<feature type="domain" description="Nephrocystin 3-like N-terminal" evidence="2">
    <location>
        <begin position="131"/>
        <end position="286"/>
    </location>
</feature>
<evidence type="ECO:0000256" key="1">
    <source>
        <dbReference type="ARBA" id="ARBA00022737"/>
    </source>
</evidence>
<dbReference type="PANTHER" id="PTHR10039">
    <property type="entry name" value="AMELOGENIN"/>
    <property type="match status" value="1"/>
</dbReference>
<name>A0A2H3DJH9_ARMGA</name>
<dbReference type="PANTHER" id="PTHR10039:SF17">
    <property type="entry name" value="FUNGAL STAND N-TERMINAL GOODBYE DOMAIN-CONTAINING PROTEIN-RELATED"/>
    <property type="match status" value="1"/>
</dbReference>
<dbReference type="STRING" id="47427.A0A2H3DJH9"/>
<dbReference type="AlphaFoldDB" id="A0A2H3DJH9"/>
<dbReference type="OrthoDB" id="163438at2759"/>
<dbReference type="Pfam" id="PF24883">
    <property type="entry name" value="NPHP3_N"/>
    <property type="match status" value="1"/>
</dbReference>
<evidence type="ECO:0000313" key="3">
    <source>
        <dbReference type="EMBL" id="PBK87606.1"/>
    </source>
</evidence>
<dbReference type="SUPFAM" id="SSF52540">
    <property type="entry name" value="P-loop containing nucleoside triphosphate hydrolases"/>
    <property type="match status" value="1"/>
</dbReference>